<keyword evidence="3" id="KW-1185">Reference proteome</keyword>
<keyword evidence="1" id="KW-0472">Membrane</keyword>
<feature type="transmembrane region" description="Helical" evidence="1">
    <location>
        <begin position="108"/>
        <end position="130"/>
    </location>
</feature>
<evidence type="ECO:0000313" key="3">
    <source>
        <dbReference type="Proteomes" id="UP001157069"/>
    </source>
</evidence>
<organism evidence="2 3">
    <name type="scientific">Homoserinibacter gongjuensis</name>
    <dbReference type="NCBI Taxonomy" id="1162968"/>
    <lineage>
        <taxon>Bacteria</taxon>
        <taxon>Bacillati</taxon>
        <taxon>Actinomycetota</taxon>
        <taxon>Actinomycetes</taxon>
        <taxon>Micrococcales</taxon>
        <taxon>Microbacteriaceae</taxon>
        <taxon>Homoserinibacter</taxon>
    </lineage>
</organism>
<gene>
    <name evidence="2" type="ORF">GCM10025869_20060</name>
</gene>
<proteinExistence type="predicted"/>
<dbReference type="EMBL" id="BSVA01000001">
    <property type="protein sequence ID" value="GMA91477.1"/>
    <property type="molecule type" value="Genomic_DNA"/>
</dbReference>
<name>A0ABQ6JUU0_9MICO</name>
<sequence>MRGVPDRQRADLEQELRASLADDIDARVEGGAEAKTAEREAIVELGDPIVLAARYAGRPLHLVGPELYADWRRLLTVLEFIIVPIVVATLVIVGAVKGDTFGGIVGGAVWTGLSVGVHLAFWVTVTFVLIERSPSMAAKKLMIWTPDMLPETAAQRTSRTEFIVETVLAALFLTAFVLSPFVSPFTDAAGAVVPLFDPWIWQSGILIVLVLVPLLQVGAGALKLRGHWTMPYAVAATLIDVAGAIAIIVLGATDHLLNPAFFDAAGWPQSVIGVTNIVVIVVGALAIATSAWENIRSVRRA</sequence>
<keyword evidence="1" id="KW-0812">Transmembrane</keyword>
<evidence type="ECO:0008006" key="4">
    <source>
        <dbReference type="Google" id="ProtNLM"/>
    </source>
</evidence>
<dbReference type="InterPro" id="IPR047928">
    <property type="entry name" value="Perm_prefix_1"/>
</dbReference>
<comment type="caution">
    <text evidence="2">The sequence shown here is derived from an EMBL/GenBank/DDBJ whole genome shotgun (WGS) entry which is preliminary data.</text>
</comment>
<feature type="transmembrane region" description="Helical" evidence="1">
    <location>
        <begin position="74"/>
        <end position="96"/>
    </location>
</feature>
<feature type="transmembrane region" description="Helical" evidence="1">
    <location>
        <begin position="272"/>
        <end position="292"/>
    </location>
</feature>
<dbReference type="NCBIfam" id="NF038403">
    <property type="entry name" value="perm_prefix_1"/>
    <property type="match status" value="1"/>
</dbReference>
<keyword evidence="1" id="KW-1133">Transmembrane helix</keyword>
<protein>
    <recommendedName>
        <fullName evidence="4">ABC transporter permease</fullName>
    </recommendedName>
</protein>
<feature type="transmembrane region" description="Helical" evidence="1">
    <location>
        <begin position="162"/>
        <end position="179"/>
    </location>
</feature>
<feature type="transmembrane region" description="Helical" evidence="1">
    <location>
        <begin position="232"/>
        <end position="252"/>
    </location>
</feature>
<evidence type="ECO:0000313" key="2">
    <source>
        <dbReference type="EMBL" id="GMA91477.1"/>
    </source>
</evidence>
<evidence type="ECO:0000256" key="1">
    <source>
        <dbReference type="SAM" id="Phobius"/>
    </source>
</evidence>
<feature type="transmembrane region" description="Helical" evidence="1">
    <location>
        <begin position="199"/>
        <end position="220"/>
    </location>
</feature>
<accession>A0ABQ6JUU0</accession>
<reference evidence="3" key="1">
    <citation type="journal article" date="2019" name="Int. J. Syst. Evol. Microbiol.">
        <title>The Global Catalogue of Microorganisms (GCM) 10K type strain sequencing project: providing services to taxonomists for standard genome sequencing and annotation.</title>
        <authorList>
            <consortium name="The Broad Institute Genomics Platform"/>
            <consortium name="The Broad Institute Genome Sequencing Center for Infectious Disease"/>
            <person name="Wu L."/>
            <person name="Ma J."/>
        </authorList>
    </citation>
    <scope>NUCLEOTIDE SEQUENCE [LARGE SCALE GENOMIC DNA]</scope>
    <source>
        <strain evidence="3">NBRC 108755</strain>
    </source>
</reference>
<dbReference type="Proteomes" id="UP001157069">
    <property type="component" value="Unassembled WGS sequence"/>
</dbReference>